<evidence type="ECO:0000313" key="5">
    <source>
        <dbReference type="EMBL" id="GGK16439.1"/>
    </source>
</evidence>
<dbReference type="Gene3D" id="1.25.40.20">
    <property type="entry name" value="Ankyrin repeat-containing domain"/>
    <property type="match status" value="2"/>
</dbReference>
<feature type="repeat" description="ANK" evidence="3">
    <location>
        <begin position="64"/>
        <end position="96"/>
    </location>
</feature>
<dbReference type="PANTHER" id="PTHR24198:SF165">
    <property type="entry name" value="ANKYRIN REPEAT-CONTAINING PROTEIN-RELATED"/>
    <property type="match status" value="1"/>
</dbReference>
<keyword evidence="6" id="KW-1185">Reference proteome</keyword>
<dbReference type="EMBL" id="BMME01000002">
    <property type="protein sequence ID" value="GGK16439.1"/>
    <property type="molecule type" value="Genomic_DNA"/>
</dbReference>
<keyword evidence="1" id="KW-0677">Repeat</keyword>
<dbReference type="PROSITE" id="PS50297">
    <property type="entry name" value="ANK_REP_REGION"/>
    <property type="match status" value="3"/>
</dbReference>
<keyword evidence="2 3" id="KW-0040">ANK repeat</keyword>
<dbReference type="SUPFAM" id="SSF48403">
    <property type="entry name" value="Ankyrin repeat"/>
    <property type="match status" value="1"/>
</dbReference>
<dbReference type="Proteomes" id="UP000599009">
    <property type="component" value="Unassembled WGS sequence"/>
</dbReference>
<dbReference type="PROSITE" id="PS51257">
    <property type="entry name" value="PROKAR_LIPOPROTEIN"/>
    <property type="match status" value="1"/>
</dbReference>
<feature type="repeat" description="ANK" evidence="3">
    <location>
        <begin position="131"/>
        <end position="163"/>
    </location>
</feature>
<organism evidence="5 6">
    <name type="scientific">Luteimonas terricola</name>
    <dbReference type="NCBI Taxonomy" id="645597"/>
    <lineage>
        <taxon>Bacteria</taxon>
        <taxon>Pseudomonadati</taxon>
        <taxon>Pseudomonadota</taxon>
        <taxon>Gammaproteobacteria</taxon>
        <taxon>Lysobacterales</taxon>
        <taxon>Lysobacteraceae</taxon>
        <taxon>Luteimonas</taxon>
    </lineage>
</organism>
<protein>
    <submittedName>
        <fullName evidence="5">ABC transporter permease</fullName>
    </submittedName>
</protein>
<dbReference type="PANTHER" id="PTHR24198">
    <property type="entry name" value="ANKYRIN REPEAT AND PROTEIN KINASE DOMAIN-CONTAINING PROTEIN"/>
    <property type="match status" value="1"/>
</dbReference>
<dbReference type="PROSITE" id="PS50088">
    <property type="entry name" value="ANK_REPEAT"/>
    <property type="match status" value="4"/>
</dbReference>
<feature type="repeat" description="ANK" evidence="3">
    <location>
        <begin position="97"/>
        <end position="129"/>
    </location>
</feature>
<evidence type="ECO:0000313" key="6">
    <source>
        <dbReference type="Proteomes" id="UP000599009"/>
    </source>
</evidence>
<evidence type="ECO:0000256" key="4">
    <source>
        <dbReference type="SAM" id="SignalP"/>
    </source>
</evidence>
<feature type="repeat" description="ANK" evidence="3">
    <location>
        <begin position="164"/>
        <end position="196"/>
    </location>
</feature>
<gene>
    <name evidence="5" type="primary">plaS</name>
    <name evidence="5" type="ORF">GCM10011394_27100</name>
</gene>
<name>A0ABQ2ELX5_9GAMM</name>
<evidence type="ECO:0000256" key="1">
    <source>
        <dbReference type="ARBA" id="ARBA00022737"/>
    </source>
</evidence>
<reference evidence="6" key="1">
    <citation type="journal article" date="2019" name="Int. J. Syst. Evol. Microbiol.">
        <title>The Global Catalogue of Microorganisms (GCM) 10K type strain sequencing project: providing services to taxonomists for standard genome sequencing and annotation.</title>
        <authorList>
            <consortium name="The Broad Institute Genomics Platform"/>
            <consortium name="The Broad Institute Genome Sequencing Center for Infectious Disease"/>
            <person name="Wu L."/>
            <person name="Ma J."/>
        </authorList>
    </citation>
    <scope>NUCLEOTIDE SEQUENCE [LARGE SCALE GENOMIC DNA]</scope>
    <source>
        <strain evidence="6">CGMCC 1.8985</strain>
    </source>
</reference>
<proteinExistence type="predicted"/>
<keyword evidence="4" id="KW-0732">Signal</keyword>
<evidence type="ECO:0000256" key="3">
    <source>
        <dbReference type="PROSITE-ProRule" id="PRU00023"/>
    </source>
</evidence>
<evidence type="ECO:0000256" key="2">
    <source>
        <dbReference type="ARBA" id="ARBA00023043"/>
    </source>
</evidence>
<feature type="signal peptide" evidence="4">
    <location>
        <begin position="1"/>
        <end position="20"/>
    </location>
</feature>
<dbReference type="InterPro" id="IPR036770">
    <property type="entry name" value="Ankyrin_rpt-contain_sf"/>
</dbReference>
<comment type="caution">
    <text evidence="5">The sequence shown here is derived from an EMBL/GenBank/DDBJ whole genome shotgun (WGS) entry which is preliminary data.</text>
</comment>
<dbReference type="InterPro" id="IPR002110">
    <property type="entry name" value="Ankyrin_rpt"/>
</dbReference>
<dbReference type="SMART" id="SM00248">
    <property type="entry name" value="ANK"/>
    <property type="match status" value="4"/>
</dbReference>
<sequence length="241" mass="24348">MGMRTSALILLLAASATACSRPPTMDHAFSEPQLAPLADAALRGDAEALRAGLAGVHPDTPGADGTSLLQLAVAAGQATAVDALLDAGADPDRQPPGGGSAVHAAAFGDDPEILRILLDRGGNPDLRNSVTGETPLARAILGRGEAQVRMLLDAGADPGAADNNGGTPLHAAGSINAGAIVLVLLEGGAPAHATNSAGDSFQPYYFQLDEALLNARAREEREAVIAWLRAHDVPLEAGVGE</sequence>
<dbReference type="Pfam" id="PF12796">
    <property type="entry name" value="Ank_2"/>
    <property type="match status" value="1"/>
</dbReference>
<feature type="chain" id="PRO_5047244350" evidence="4">
    <location>
        <begin position="21"/>
        <end position="241"/>
    </location>
</feature>
<accession>A0ABQ2ELX5</accession>